<reference evidence="1 2" key="1">
    <citation type="submission" date="2015-12" db="EMBL/GenBank/DDBJ databases">
        <authorList>
            <person name="Shamseldin A."/>
            <person name="Moawad H."/>
            <person name="Abd El-Rahim W.M."/>
            <person name="Sadowsky M.J."/>
        </authorList>
    </citation>
    <scope>NUCLEOTIDE SEQUENCE [LARGE SCALE GENOMIC DNA]</scope>
    <source>
        <strain evidence="1 2">D7</strain>
    </source>
</reference>
<name>A0A126Q5G0_ALTMA</name>
<sequence length="110" mass="12355">MQNAKQSRCVIGIKGQKPDPDYPVDIWFDSLKSVANVLSKENQQLLKVIAEQQPQSVTELATLTGRAVSNVSRTLKTLGKYNLVEMQSTKNMLRPTVTHQEFLVVVNNEQ</sequence>
<dbReference type="Gene3D" id="1.10.10.10">
    <property type="entry name" value="Winged helix-like DNA-binding domain superfamily/Winged helix DNA-binding domain"/>
    <property type="match status" value="1"/>
</dbReference>
<dbReference type="Proteomes" id="UP000063991">
    <property type="component" value="Chromosome"/>
</dbReference>
<dbReference type="AlphaFoldDB" id="A0A126Q5G0"/>
<organism evidence="1 2">
    <name type="scientific">Alteromonas macleodii</name>
    <name type="common">Pseudoalteromonas macleodii</name>
    <dbReference type="NCBI Taxonomy" id="28108"/>
    <lineage>
        <taxon>Bacteria</taxon>
        <taxon>Pseudomonadati</taxon>
        <taxon>Pseudomonadota</taxon>
        <taxon>Gammaproteobacteria</taxon>
        <taxon>Alteromonadales</taxon>
        <taxon>Alteromonadaceae</taxon>
        <taxon>Alteromonas/Salinimonas group</taxon>
        <taxon>Alteromonas</taxon>
    </lineage>
</organism>
<evidence type="ECO:0000313" key="1">
    <source>
        <dbReference type="EMBL" id="AMK00211.1"/>
    </source>
</evidence>
<protein>
    <submittedName>
        <fullName evidence="1">MarR family transcriptional regulator</fullName>
    </submittedName>
</protein>
<dbReference type="EMBL" id="CP014323">
    <property type="protein sequence ID" value="AMK00211.1"/>
    <property type="molecule type" value="Genomic_DNA"/>
</dbReference>
<dbReference type="InterPro" id="IPR036388">
    <property type="entry name" value="WH-like_DNA-bd_sf"/>
</dbReference>
<dbReference type="InterPro" id="IPR036390">
    <property type="entry name" value="WH_DNA-bd_sf"/>
</dbReference>
<evidence type="ECO:0000313" key="2">
    <source>
        <dbReference type="Proteomes" id="UP000063991"/>
    </source>
</evidence>
<proteinExistence type="predicted"/>
<dbReference type="OrthoDB" id="8449527at2"/>
<accession>A0A126Q5G0</accession>
<dbReference type="SUPFAM" id="SSF46785">
    <property type="entry name" value="Winged helix' DNA-binding domain"/>
    <property type="match status" value="1"/>
</dbReference>
<dbReference type="Pfam" id="PF25212">
    <property type="entry name" value="HVO_A0114"/>
    <property type="match status" value="1"/>
</dbReference>
<gene>
    <name evidence="1" type="ORF">AVL55_19845</name>
</gene>
<dbReference type="RefSeq" id="WP_061096254.1">
    <property type="nucleotide sequence ID" value="NZ_CP014323.1"/>
</dbReference>